<evidence type="ECO:0000256" key="2">
    <source>
        <dbReference type="ARBA" id="ARBA00006458"/>
    </source>
</evidence>
<evidence type="ECO:0000256" key="7">
    <source>
        <dbReference type="ARBA" id="ARBA00023078"/>
    </source>
</evidence>
<evidence type="ECO:0000256" key="3">
    <source>
        <dbReference type="ARBA" id="ARBA00022531"/>
    </source>
</evidence>
<comment type="subcellular location">
    <subcellularLocation>
        <location evidence="9">Cellular thylakoid membrane</location>
        <topology evidence="9">Multi-pass membrane protein</topology>
    </subcellularLocation>
    <subcellularLocation>
        <location evidence="1">Membrane</location>
        <topology evidence="1">Multi-pass membrane protein</topology>
    </subcellularLocation>
</comment>
<dbReference type="EMBL" id="CP073041">
    <property type="protein sequence ID" value="UXE64726.1"/>
    <property type="molecule type" value="Genomic_DNA"/>
</dbReference>
<dbReference type="SUPFAM" id="SSF81563">
    <property type="entry name" value="Photosystem I reaction center subunit X, PsaK"/>
    <property type="match status" value="1"/>
</dbReference>
<dbReference type="GO" id="GO:0009522">
    <property type="term" value="C:photosystem I"/>
    <property type="evidence" value="ECO:0007669"/>
    <property type="project" value="UniProtKB-KW"/>
</dbReference>
<dbReference type="NCBIfam" id="TIGR03049">
    <property type="entry name" value="PS_I_psaK"/>
    <property type="match status" value="1"/>
</dbReference>
<evidence type="ECO:0000256" key="4">
    <source>
        <dbReference type="ARBA" id="ARBA00022692"/>
    </source>
</evidence>
<dbReference type="GO" id="GO:0031676">
    <property type="term" value="C:plasma membrane-derived thylakoid membrane"/>
    <property type="evidence" value="ECO:0007669"/>
    <property type="project" value="UniProtKB-SubCell"/>
</dbReference>
<evidence type="ECO:0000256" key="5">
    <source>
        <dbReference type="ARBA" id="ARBA00022836"/>
    </source>
</evidence>
<dbReference type="InterPro" id="IPR035982">
    <property type="entry name" value="PSI_centre_PsaK_sf"/>
</dbReference>
<keyword evidence="4 9" id="KW-0812">Transmembrane</keyword>
<evidence type="ECO:0000256" key="8">
    <source>
        <dbReference type="ARBA" id="ARBA00023136"/>
    </source>
</evidence>
<evidence type="ECO:0000256" key="6">
    <source>
        <dbReference type="ARBA" id="ARBA00022989"/>
    </source>
</evidence>
<keyword evidence="6 9" id="KW-1133">Transmembrane helix</keyword>
<dbReference type="InterPro" id="IPR000549">
    <property type="entry name" value="PSI_PsaG/PsaK"/>
</dbReference>
<evidence type="ECO:0000256" key="9">
    <source>
        <dbReference type="HAMAP-Rule" id="MF_00474"/>
    </source>
</evidence>
<keyword evidence="5 9" id="KW-0603">Photosystem I</keyword>
<organism evidence="10">
    <name type="scientific">Woronichinia naegeliana WA131</name>
    <dbReference type="NCBI Taxonomy" id="2824559"/>
    <lineage>
        <taxon>Bacteria</taxon>
        <taxon>Bacillati</taxon>
        <taxon>Cyanobacteriota</taxon>
        <taxon>Cyanophyceae</taxon>
        <taxon>Synechococcales</taxon>
        <taxon>Coelosphaeriaceae</taxon>
        <taxon>Woronichinia</taxon>
    </lineage>
</organism>
<feature type="transmembrane region" description="Helical" evidence="9">
    <location>
        <begin position="60"/>
        <end position="86"/>
    </location>
</feature>
<dbReference type="InterPro" id="IPR037101">
    <property type="entry name" value="PSI_PsaK_bact"/>
</dbReference>
<keyword evidence="7 9" id="KW-0793">Thylakoid</keyword>
<dbReference type="Pfam" id="PF01241">
    <property type="entry name" value="PSI_PSAK"/>
    <property type="match status" value="1"/>
</dbReference>
<dbReference type="AlphaFoldDB" id="A0A977L351"/>
<keyword evidence="8 9" id="KW-0472">Membrane</keyword>
<feature type="transmembrane region" description="Helical" evidence="9">
    <location>
        <begin position="21"/>
        <end position="40"/>
    </location>
</feature>
<dbReference type="HAMAP" id="MF_00474">
    <property type="entry name" value="PSI_PsaK"/>
    <property type="match status" value="1"/>
</dbReference>
<evidence type="ECO:0000313" key="10">
    <source>
        <dbReference type="EMBL" id="UXE64726.1"/>
    </source>
</evidence>
<reference evidence="10" key="1">
    <citation type="submission" date="2021-04" db="EMBL/GenBank/DDBJ databases">
        <title>Genome sequence of Woronichinia naegeliana from Washington state freshwater lake bloom.</title>
        <authorList>
            <person name="Dreher T.W."/>
        </authorList>
    </citation>
    <scope>NUCLEOTIDE SEQUENCE</scope>
    <source>
        <strain evidence="10">WA131</strain>
    </source>
</reference>
<dbReference type="GO" id="GO:0015979">
    <property type="term" value="P:photosynthesis"/>
    <property type="evidence" value="ECO:0007669"/>
    <property type="project" value="UniProtKB-UniRule"/>
</dbReference>
<dbReference type="KEGG" id="wna:KA717_19975"/>
<keyword evidence="3 9" id="KW-0602">Photosynthesis</keyword>
<comment type="similarity">
    <text evidence="2 9">Belongs to the PsaG/PsaK family.</text>
</comment>
<sequence length="87" mass="8813">MYSTLLLATTVPTTLEWSPKVAVVMIICNILAIAFGKFTIQQPSTGPAMPASNMFGGFGLGAVLGTTCFGHILGAGAILGLASIGVL</sequence>
<dbReference type="InterPro" id="IPR017492">
    <property type="entry name" value="PSI_PsaK"/>
</dbReference>
<accession>A0A977L351</accession>
<proteinExistence type="inferred from homology"/>
<evidence type="ECO:0000256" key="1">
    <source>
        <dbReference type="ARBA" id="ARBA00004141"/>
    </source>
</evidence>
<gene>
    <name evidence="9 10" type="primary">psaK</name>
    <name evidence="10" type="ORF">KA717_19975</name>
</gene>
<protein>
    <recommendedName>
        <fullName evidence="9">Photosystem I reaction center subunit PsaK</fullName>
    </recommendedName>
    <alternativeName>
        <fullName evidence="9">Photosystem I subunit X</fullName>
    </alternativeName>
</protein>
<dbReference type="Gene3D" id="1.20.860.20">
    <property type="entry name" value="Photosystem I PsaK, reaction centre"/>
    <property type="match status" value="1"/>
</dbReference>
<name>A0A977L351_9CYAN</name>
<dbReference type="Proteomes" id="UP001065613">
    <property type="component" value="Chromosome"/>
</dbReference>